<dbReference type="GO" id="GO:0047575">
    <property type="term" value="F:4-carboxymuconolactone decarboxylase activity"/>
    <property type="evidence" value="ECO:0007669"/>
    <property type="project" value="UniProtKB-EC"/>
</dbReference>
<dbReference type="Gene3D" id="1.20.1290.10">
    <property type="entry name" value="AhpD-like"/>
    <property type="match status" value="1"/>
</dbReference>
<reference evidence="1 2" key="1">
    <citation type="submission" date="2020-08" db="EMBL/GenBank/DDBJ databases">
        <title>Genomic Encyclopedia of Type Strains, Phase IV (KMG-IV): sequencing the most valuable type-strain genomes for metagenomic binning, comparative biology and taxonomic classification.</title>
        <authorList>
            <person name="Goeker M."/>
        </authorList>
    </citation>
    <scope>NUCLEOTIDE SEQUENCE [LARGE SCALE GENOMIC DNA]</scope>
    <source>
        <strain evidence="1 2">DSM 29348</strain>
    </source>
</reference>
<organism evidence="1 2">
    <name type="scientific">Sphingobium fontiphilum</name>
    <dbReference type="NCBI Taxonomy" id="944425"/>
    <lineage>
        <taxon>Bacteria</taxon>
        <taxon>Pseudomonadati</taxon>
        <taxon>Pseudomonadota</taxon>
        <taxon>Alphaproteobacteria</taxon>
        <taxon>Sphingomonadales</taxon>
        <taxon>Sphingomonadaceae</taxon>
        <taxon>Sphingobium</taxon>
    </lineage>
</organism>
<dbReference type="SUPFAM" id="SSF69118">
    <property type="entry name" value="AhpD-like"/>
    <property type="match status" value="1"/>
</dbReference>
<keyword evidence="2" id="KW-1185">Reference proteome</keyword>
<keyword evidence="1" id="KW-0456">Lyase</keyword>
<dbReference type="EC" id="4.1.1.44" evidence="1"/>
<gene>
    <name evidence="1" type="ORF">GGR44_002422</name>
</gene>
<dbReference type="InterPro" id="IPR029032">
    <property type="entry name" value="AhpD-like"/>
</dbReference>
<evidence type="ECO:0000313" key="2">
    <source>
        <dbReference type="Proteomes" id="UP000552757"/>
    </source>
</evidence>
<dbReference type="Proteomes" id="UP000552757">
    <property type="component" value="Unassembled WGS sequence"/>
</dbReference>
<protein>
    <submittedName>
        <fullName evidence="1">4-carboxymuconolactone decarboxylase</fullName>
        <ecNumber evidence="1">4.1.1.44</ecNumber>
    </submittedName>
</protein>
<proteinExistence type="predicted"/>
<dbReference type="RefSeq" id="WP_183955816.1">
    <property type="nucleotide sequence ID" value="NZ_JACIEB010000005.1"/>
</dbReference>
<dbReference type="EMBL" id="JACIEB010000005">
    <property type="protein sequence ID" value="MBB3982756.1"/>
    <property type="molecule type" value="Genomic_DNA"/>
</dbReference>
<comment type="caution">
    <text evidence="1">The sequence shown here is derived from an EMBL/GenBank/DDBJ whole genome shotgun (WGS) entry which is preliminary data.</text>
</comment>
<name>A0A7W6GNY0_9SPHN</name>
<evidence type="ECO:0000313" key="1">
    <source>
        <dbReference type="EMBL" id="MBB3982756.1"/>
    </source>
</evidence>
<sequence length="135" mass="15109">MTNNEDAWQQGLETVDAVYGEGYSAMMEPFKDHRFNREIVTNQFRNLWADPAFTIREKRLMVLGLTTLLGRADLIETQMTGGLLNDEFTEEQLEFMPHFLLFYAGAGNTTALFRGIEAAKANVKAKKAAAAGGDR</sequence>
<dbReference type="AlphaFoldDB" id="A0A7W6GNY0"/>
<accession>A0A7W6GNY0</accession>